<evidence type="ECO:0000313" key="1">
    <source>
        <dbReference type="EMBL" id="QHU33464.1"/>
    </source>
</evidence>
<dbReference type="AlphaFoldDB" id="A0A6C0LV75"/>
<organism evidence="1">
    <name type="scientific">viral metagenome</name>
    <dbReference type="NCBI Taxonomy" id="1070528"/>
    <lineage>
        <taxon>unclassified sequences</taxon>
        <taxon>metagenomes</taxon>
        <taxon>organismal metagenomes</taxon>
    </lineage>
</organism>
<name>A0A6C0LV75_9ZZZZ</name>
<sequence length="138" mass="15354">MYINKVMYGFEYIYQASRITKTAIILGIFIIIGLATRNWSGEIDPDKVQLEDEIAHKYTGPHIGKKIKAAGKFDNIKITGTDNIEDSIDYCADTCITNKQCGGFNFIGNKCEFIAGELTTPVDSVEEDGAVSFIKTWL</sequence>
<reference evidence="1" key="1">
    <citation type="journal article" date="2020" name="Nature">
        <title>Giant virus diversity and host interactions through global metagenomics.</title>
        <authorList>
            <person name="Schulz F."/>
            <person name="Roux S."/>
            <person name="Paez-Espino D."/>
            <person name="Jungbluth S."/>
            <person name="Walsh D.A."/>
            <person name="Denef V.J."/>
            <person name="McMahon K.D."/>
            <person name="Konstantinidis K.T."/>
            <person name="Eloe-Fadrosh E.A."/>
            <person name="Kyrpides N.C."/>
            <person name="Woyke T."/>
        </authorList>
    </citation>
    <scope>NUCLEOTIDE SEQUENCE</scope>
    <source>
        <strain evidence="1">GVMAG-S-1016704-121</strain>
    </source>
</reference>
<accession>A0A6C0LV75</accession>
<dbReference type="EMBL" id="MN740557">
    <property type="protein sequence ID" value="QHU33464.1"/>
    <property type="molecule type" value="Genomic_DNA"/>
</dbReference>
<proteinExistence type="predicted"/>
<protein>
    <submittedName>
        <fullName evidence="1">Uncharacterized protein</fullName>
    </submittedName>
</protein>